<name>A0A4Y2RKQ1_ARAVE</name>
<reference evidence="1 2" key="1">
    <citation type="journal article" date="2019" name="Sci. Rep.">
        <title>Orb-weaving spider Araneus ventricosus genome elucidates the spidroin gene catalogue.</title>
        <authorList>
            <person name="Kono N."/>
            <person name="Nakamura H."/>
            <person name="Ohtoshi R."/>
            <person name="Moran D.A.P."/>
            <person name="Shinohara A."/>
            <person name="Yoshida Y."/>
            <person name="Fujiwara M."/>
            <person name="Mori M."/>
            <person name="Tomita M."/>
            <person name="Arakawa K."/>
        </authorList>
    </citation>
    <scope>NUCLEOTIDE SEQUENCE [LARGE SCALE GENOMIC DNA]</scope>
</reference>
<evidence type="ECO:0000313" key="1">
    <source>
        <dbReference type="EMBL" id="GBN76354.1"/>
    </source>
</evidence>
<comment type="caution">
    <text evidence="1">The sequence shown here is derived from an EMBL/GenBank/DDBJ whole genome shotgun (WGS) entry which is preliminary data.</text>
</comment>
<organism evidence="1 2">
    <name type="scientific">Araneus ventricosus</name>
    <name type="common">Orbweaver spider</name>
    <name type="synonym">Epeira ventricosa</name>
    <dbReference type="NCBI Taxonomy" id="182803"/>
    <lineage>
        <taxon>Eukaryota</taxon>
        <taxon>Metazoa</taxon>
        <taxon>Ecdysozoa</taxon>
        <taxon>Arthropoda</taxon>
        <taxon>Chelicerata</taxon>
        <taxon>Arachnida</taxon>
        <taxon>Araneae</taxon>
        <taxon>Araneomorphae</taxon>
        <taxon>Entelegynae</taxon>
        <taxon>Araneoidea</taxon>
        <taxon>Araneidae</taxon>
        <taxon>Araneus</taxon>
    </lineage>
</organism>
<dbReference type="EMBL" id="BGPR01017506">
    <property type="protein sequence ID" value="GBN76354.1"/>
    <property type="molecule type" value="Genomic_DNA"/>
</dbReference>
<proteinExistence type="predicted"/>
<dbReference type="Proteomes" id="UP000499080">
    <property type="component" value="Unassembled WGS sequence"/>
</dbReference>
<dbReference type="AlphaFoldDB" id="A0A4Y2RKQ1"/>
<keyword evidence="2" id="KW-1185">Reference proteome</keyword>
<sequence length="150" mass="17448">MNSCVFNATMMPCDLIPLEKFMYTVNAVGITSHLAVESGRSERPGRREYQNRALWPKHTQITILVYSKVAAILLCKFATRMTRQERTLETSYRKRVSHHASNLSQACHVKLTANYSKNRVRRQPWIRTLDIPLPKPVVLTTRQARLVRRR</sequence>
<gene>
    <name evidence="1" type="ORF">AVEN_172627_1</name>
</gene>
<evidence type="ECO:0000313" key="2">
    <source>
        <dbReference type="Proteomes" id="UP000499080"/>
    </source>
</evidence>
<accession>A0A4Y2RKQ1</accession>
<protein>
    <submittedName>
        <fullName evidence="1">Uncharacterized protein</fullName>
    </submittedName>
</protein>